<keyword evidence="3" id="KW-1185">Reference proteome</keyword>
<organism evidence="2 3">
    <name type="scientific">Tritrichomonas foetus</name>
    <dbReference type="NCBI Taxonomy" id="1144522"/>
    <lineage>
        <taxon>Eukaryota</taxon>
        <taxon>Metamonada</taxon>
        <taxon>Parabasalia</taxon>
        <taxon>Tritrichomonadida</taxon>
        <taxon>Tritrichomonadidae</taxon>
        <taxon>Tritrichomonas</taxon>
    </lineage>
</organism>
<dbReference type="EMBL" id="MLAK01001359">
    <property type="protein sequence ID" value="OHS94000.1"/>
    <property type="molecule type" value="Genomic_DNA"/>
</dbReference>
<proteinExistence type="predicted"/>
<dbReference type="PANTHER" id="PTHR21344">
    <property type="entry name" value="RAL GTPASE-ACTIVATING PROTEIN SUBUNIT BETA"/>
    <property type="match status" value="1"/>
</dbReference>
<protein>
    <recommendedName>
        <fullName evidence="1">Ral GTPase-activating protein subunit alpha/beta N-terminal domain-containing protein</fullName>
    </recommendedName>
</protein>
<name>A0A1J4J3H0_9EUKA</name>
<dbReference type="VEuPathDB" id="TrichDB:TRFO_11497"/>
<dbReference type="RefSeq" id="XP_068347137.1">
    <property type="nucleotide sequence ID" value="XM_068496068.1"/>
</dbReference>
<comment type="caution">
    <text evidence="2">The sequence shown here is derived from an EMBL/GenBank/DDBJ whole genome shotgun (WGS) entry which is preliminary data.</text>
</comment>
<gene>
    <name evidence="2" type="ORF">TRFO_11497</name>
</gene>
<evidence type="ECO:0000313" key="3">
    <source>
        <dbReference type="Proteomes" id="UP000179807"/>
    </source>
</evidence>
<dbReference type="PANTHER" id="PTHR21344:SF1">
    <property type="entry name" value="RAL GTPASE-ACTIVATING PROTEIN SUBUNIT BETA"/>
    <property type="match status" value="1"/>
</dbReference>
<dbReference type="GeneID" id="94830772"/>
<dbReference type="OrthoDB" id="1749473at2759"/>
<feature type="domain" description="Ral GTPase-activating protein subunit alpha/beta N-terminal" evidence="1">
    <location>
        <begin position="145"/>
        <end position="266"/>
    </location>
</feature>
<dbReference type="Proteomes" id="UP000179807">
    <property type="component" value="Unassembled WGS sequence"/>
</dbReference>
<dbReference type="InterPro" id="IPR046859">
    <property type="entry name" value="RGPA/RALGAPB_N"/>
</dbReference>
<sequence>MGEKILILKRLLDPRLKILDDDEYEHDRKTDILVLFSDDASATVATTIVSSLSGNSKQPEFETLNTINWSIHAVAYCLTLRKIFKKSLQESLQIIKKWLGNKEKNLFGDYWGVYARRLFRYTSLIFDYEIDNKLEEERKDLIIALLNDYMYYQNEFGHLFDEKTWSVLIRILIGASDHLINIDSQNKCLITASDLKELIGKCLKTLFKTIINSHLTSNEIWDIFKSFCSNDWCKIEGNSTQCEWFLDVWSNEVNFLYRSMLESIYSKSNDLTTPQKDEMEKEKQKIKWLGFHLYRFIHSINLSNILQNQKYFNILSKLIQELYNSSKIKFDNQLYKPHFPADQFFGLFGNWCFQPFLCGNDETLQNAAVIIRVLLKIAGKWQISDEWAKRCIYALIKSIEFESKQKSKLIQSILLNGHHLLKQFISEQLINYFKKAFTTYRNLDSKSENIQSISKYTTLLENISEISTIDKETIELFQKWSINSTQISLNVLTIALFQNPDKFVNYITQILQDTQGQSAYHISLFTRIMLLFASAPPFIKITCIKEFLLKIIEFVKKNKGSESLVNSFFILVASITKWNDDIFRKSKEDDSIQKELYIEIFDFFVEYKKYKNDFLNNEKIAMMMNGVIGLLLGRSVDRSHQIIKNEVILVHFLIGDSTIVSVLGDKKRSDSFVVHVREPRGFFIWKLSDVLEKGSFRRQIDSVDSLPDTEKTREDSIDCDYDNVVEIDQFKDMINQINNSNVHDQDFTKPSNHADKTYIAMHDDKWLGKSGYSPIRHKFIDFLIQTQLSNNIYKFDECELERSGTMAKKLIDEYDSIAAVPKLNVQLFYFPNDFPQNDDSPLFKRFIALISSNQKNSENVNPEVKMGLFDIQFTKNAQNEDKDLSIGILFNECPLVLNKKHKDIPNCNLLFFVTPHDSLFYKVHCICNNNFECTIPRERMVSTKNLAAVISMSIFSYVSFVKPDFIFSKNEERKDFLRKIPKSKVTPLEIANLFSEYTKTYD</sequence>
<dbReference type="AlphaFoldDB" id="A0A1J4J3H0"/>
<evidence type="ECO:0000259" key="1">
    <source>
        <dbReference type="Pfam" id="PF20412"/>
    </source>
</evidence>
<evidence type="ECO:0000313" key="2">
    <source>
        <dbReference type="EMBL" id="OHS94000.1"/>
    </source>
</evidence>
<reference evidence="2" key="1">
    <citation type="submission" date="2016-10" db="EMBL/GenBank/DDBJ databases">
        <authorList>
            <person name="Benchimol M."/>
            <person name="Almeida L.G."/>
            <person name="Vasconcelos A.T."/>
            <person name="Perreira-Neves A."/>
            <person name="Rosa I.A."/>
            <person name="Tasca T."/>
            <person name="Bogo M.R."/>
            <person name="de Souza W."/>
        </authorList>
    </citation>
    <scope>NUCLEOTIDE SEQUENCE [LARGE SCALE GENOMIC DNA]</scope>
    <source>
        <strain evidence="2">K</strain>
    </source>
</reference>
<dbReference type="InterPro" id="IPR039930">
    <property type="entry name" value="RALGAPB"/>
</dbReference>
<dbReference type="GO" id="GO:0005096">
    <property type="term" value="F:GTPase activator activity"/>
    <property type="evidence" value="ECO:0007669"/>
    <property type="project" value="InterPro"/>
</dbReference>
<dbReference type="Pfam" id="PF20412">
    <property type="entry name" value="RALGAPB_N"/>
    <property type="match status" value="1"/>
</dbReference>
<accession>A0A1J4J3H0</accession>